<evidence type="ECO:0000313" key="3">
    <source>
        <dbReference type="EMBL" id="THV37629.1"/>
    </source>
</evidence>
<dbReference type="OrthoDB" id="9804264at2"/>
<dbReference type="AlphaFoldDB" id="A0A4S8Q9L2"/>
<name>A0A4S8Q9L2_9ACTN</name>
<evidence type="ECO:0000256" key="2">
    <source>
        <dbReference type="RuleBase" id="RU004508"/>
    </source>
</evidence>
<dbReference type="PANTHER" id="PTHR30244">
    <property type="entry name" value="TRANSAMINASE"/>
    <property type="match status" value="1"/>
</dbReference>
<dbReference type="InterPro" id="IPR015421">
    <property type="entry name" value="PyrdxlP-dep_Trfase_major"/>
</dbReference>
<keyword evidence="3" id="KW-0032">Aminotransferase</keyword>
<dbReference type="GO" id="GO:0030170">
    <property type="term" value="F:pyridoxal phosphate binding"/>
    <property type="evidence" value="ECO:0007669"/>
    <property type="project" value="TreeGrafter"/>
</dbReference>
<sequence length="422" mass="44729">MVRDAPLAVNGGAAVRDRGRSWPSWPVAAPGASSALEAVLRSGSWAISSPYRGELQERRFAKAFAAYTGTRHCVPTDHGSSALVIAMESLGLDYGDPVLVPALTWTASASAVFRAGLVPVLADVDPATGCLAAEAVAAETDIAAVIAVHWACNMADVPAIAKAADGVHVIEDAAQAHGGRWEGRPAGSLGTMGCFSMQHSKVLTCGEGGAIVTDDPERAGLLEELRADSRRYRDSLVEGELPLTESATTLGANFCLDEFGASLLVAQLEILDEQHTVRNANYELLTRLLAPVTGVKLLTRSPSQDKLSLYEVPLVFEGFPEGIDKSWAATALTAELGVRVYTPRPPLARSRLLEPWRKSTLAPLAEQFVKRHADRAYPGADHLAAHAVLLHHSVFLGGEEDMADIAAAAAKVARHLEEGATR</sequence>
<dbReference type="SUPFAM" id="SSF53383">
    <property type="entry name" value="PLP-dependent transferases"/>
    <property type="match status" value="1"/>
</dbReference>
<accession>A0A4S8Q9L2</accession>
<dbReference type="Proteomes" id="UP000308760">
    <property type="component" value="Unassembled WGS sequence"/>
</dbReference>
<proteinExistence type="inferred from homology"/>
<dbReference type="InterPro" id="IPR000653">
    <property type="entry name" value="DegT/StrS_aminotransferase"/>
</dbReference>
<dbReference type="InterPro" id="IPR015424">
    <property type="entry name" value="PyrdxlP-dep_Trfase"/>
</dbReference>
<keyword evidence="2" id="KW-0663">Pyridoxal phosphate</keyword>
<evidence type="ECO:0000256" key="1">
    <source>
        <dbReference type="ARBA" id="ARBA00001933"/>
    </source>
</evidence>
<keyword evidence="3" id="KW-0808">Transferase</keyword>
<dbReference type="Pfam" id="PF01041">
    <property type="entry name" value="DegT_DnrJ_EryC1"/>
    <property type="match status" value="1"/>
</dbReference>
<reference evidence="3 4" key="2">
    <citation type="submission" date="2019-05" db="EMBL/GenBank/DDBJ databases">
        <title>Glycomyces buryatensis sp. nov.</title>
        <authorList>
            <person name="Nikitina E."/>
        </authorList>
    </citation>
    <scope>NUCLEOTIDE SEQUENCE [LARGE SCALE GENOMIC DNA]</scope>
    <source>
        <strain evidence="3 4">18</strain>
    </source>
</reference>
<dbReference type="InterPro" id="IPR015422">
    <property type="entry name" value="PyrdxlP-dep_Trfase_small"/>
</dbReference>
<dbReference type="EMBL" id="STGY01000069">
    <property type="protein sequence ID" value="THV37629.1"/>
    <property type="molecule type" value="Genomic_DNA"/>
</dbReference>
<evidence type="ECO:0000313" key="4">
    <source>
        <dbReference type="Proteomes" id="UP000308760"/>
    </source>
</evidence>
<dbReference type="GO" id="GO:0000271">
    <property type="term" value="P:polysaccharide biosynthetic process"/>
    <property type="evidence" value="ECO:0007669"/>
    <property type="project" value="TreeGrafter"/>
</dbReference>
<comment type="caution">
    <text evidence="3">The sequence shown here is derived from an EMBL/GenBank/DDBJ whole genome shotgun (WGS) entry which is preliminary data.</text>
</comment>
<dbReference type="Gene3D" id="3.40.640.10">
    <property type="entry name" value="Type I PLP-dependent aspartate aminotransferase-like (Major domain)"/>
    <property type="match status" value="1"/>
</dbReference>
<comment type="similarity">
    <text evidence="2">Belongs to the DegT/DnrJ/EryC1 family.</text>
</comment>
<keyword evidence="4" id="KW-1185">Reference proteome</keyword>
<comment type="cofactor">
    <cofactor evidence="1">
        <name>pyridoxal 5'-phosphate</name>
        <dbReference type="ChEBI" id="CHEBI:597326"/>
    </cofactor>
</comment>
<protein>
    <submittedName>
        <fullName evidence="3">DegT/DnrJ/EryC1/StrS family aminotransferase</fullName>
    </submittedName>
</protein>
<dbReference type="GO" id="GO:0008483">
    <property type="term" value="F:transaminase activity"/>
    <property type="evidence" value="ECO:0007669"/>
    <property type="project" value="UniProtKB-KW"/>
</dbReference>
<gene>
    <name evidence="3" type="ORF">FAB82_20340</name>
</gene>
<reference evidence="4" key="1">
    <citation type="submission" date="2019-04" db="EMBL/GenBank/DDBJ databases">
        <title>Nocardioides xinjiangensis sp. nov.</title>
        <authorList>
            <person name="Liu S."/>
        </authorList>
    </citation>
    <scope>NUCLEOTIDE SEQUENCE [LARGE SCALE GENOMIC DNA]</scope>
    <source>
        <strain evidence="4">18</strain>
    </source>
</reference>
<organism evidence="3 4">
    <name type="scientific">Glycomyces buryatensis</name>
    <dbReference type="NCBI Taxonomy" id="2570927"/>
    <lineage>
        <taxon>Bacteria</taxon>
        <taxon>Bacillati</taxon>
        <taxon>Actinomycetota</taxon>
        <taxon>Actinomycetes</taxon>
        <taxon>Glycomycetales</taxon>
        <taxon>Glycomycetaceae</taxon>
        <taxon>Glycomyces</taxon>
    </lineage>
</organism>
<dbReference type="PANTHER" id="PTHR30244:SF34">
    <property type="entry name" value="DTDP-4-AMINO-4,6-DIDEOXYGALACTOSE TRANSAMINASE"/>
    <property type="match status" value="1"/>
</dbReference>
<dbReference type="Gene3D" id="3.90.1150.10">
    <property type="entry name" value="Aspartate Aminotransferase, domain 1"/>
    <property type="match status" value="1"/>
</dbReference>